<organism evidence="3 4">
    <name type="scientific">Enhygromyxa salina</name>
    <dbReference type="NCBI Taxonomy" id="215803"/>
    <lineage>
        <taxon>Bacteria</taxon>
        <taxon>Pseudomonadati</taxon>
        <taxon>Myxococcota</taxon>
        <taxon>Polyangia</taxon>
        <taxon>Nannocystales</taxon>
        <taxon>Nannocystaceae</taxon>
        <taxon>Enhygromyxa</taxon>
    </lineage>
</organism>
<reference evidence="3 4" key="1">
    <citation type="submission" date="2018-03" db="EMBL/GenBank/DDBJ databases">
        <title>Draft Genome Sequences of the Obligatory Marine Myxobacteria Enhygromyxa salina SWB005.</title>
        <authorList>
            <person name="Poehlein A."/>
            <person name="Moghaddam J.A."/>
            <person name="Harms H."/>
            <person name="Alanjari M."/>
            <person name="Koenig G.M."/>
            <person name="Daniel R."/>
            <person name="Schaeberle T.F."/>
        </authorList>
    </citation>
    <scope>NUCLEOTIDE SEQUENCE [LARGE SCALE GENOMIC DNA]</scope>
    <source>
        <strain evidence="3 4">SWB005</strain>
    </source>
</reference>
<comment type="caution">
    <text evidence="3">The sequence shown here is derived from an EMBL/GenBank/DDBJ whole genome shotgun (WGS) entry which is preliminary data.</text>
</comment>
<dbReference type="EC" id="2.7.11.1" evidence="3"/>
<keyword evidence="3" id="KW-0418">Kinase</keyword>
<dbReference type="Gene3D" id="1.10.1130.10">
    <property type="entry name" value="Flavocytochrome C3, Chain A"/>
    <property type="match status" value="1"/>
</dbReference>
<dbReference type="OrthoDB" id="9814800at2"/>
<feature type="region of interest" description="Disordered" evidence="1">
    <location>
        <begin position="273"/>
        <end position="330"/>
    </location>
</feature>
<gene>
    <name evidence="3" type="primary">prkC_4</name>
    <name evidence="3" type="ORF">ENSA5_09260</name>
</gene>
<accession>A0A2S9YGP3</accession>
<evidence type="ECO:0000313" key="4">
    <source>
        <dbReference type="Proteomes" id="UP000237968"/>
    </source>
</evidence>
<feature type="domain" description="Protein kinase" evidence="2">
    <location>
        <begin position="1"/>
        <end position="270"/>
    </location>
</feature>
<dbReference type="SUPFAM" id="SSF56112">
    <property type="entry name" value="Protein kinase-like (PK-like)"/>
    <property type="match status" value="1"/>
</dbReference>
<dbReference type="GO" id="GO:0004674">
    <property type="term" value="F:protein serine/threonine kinase activity"/>
    <property type="evidence" value="ECO:0007669"/>
    <property type="project" value="UniProtKB-EC"/>
</dbReference>
<dbReference type="InterPro" id="IPR000719">
    <property type="entry name" value="Prot_kinase_dom"/>
</dbReference>
<dbReference type="GO" id="GO:0005524">
    <property type="term" value="F:ATP binding"/>
    <property type="evidence" value="ECO:0007669"/>
    <property type="project" value="InterPro"/>
</dbReference>
<proteinExistence type="predicted"/>
<feature type="compositionally biased region" description="Pro residues" evidence="1">
    <location>
        <begin position="308"/>
        <end position="320"/>
    </location>
</feature>
<sequence length="1061" mass="113703">MAEDADQNGLPPGARLGHGRAVSGPPRSARALESVGEARRFACADGRELWRLPSSRATQADELLALGPEGLGGFVEGGRDDEGPWLVRERAETRLSALLGTHEGHPLAWRPVVELVAALARALAAAEARGLYPGLVRPAKIVIEPGVWLLAEGLVRARVGAELVESPSSQLRREWLTPAAAAGHADDASSNRWLLGLLLYRLLCGRGPFAGLGLRSAIEHLGQGVPPLPDAIARELPPGLQSLILRILAPESSRRPSDAAAIHQELSRFLDDAQASKPSPNPPTNPSSRLVPARDEPSKTAAPEPEPEPPPEARSPPPSARPRAPSRRSPARRAARILAVLAIVGLGSVGGYGLVELAGDAEPKPETTAPRDKPEIGSRAALDAAHTSPEDCASCHPRQSAEWKRSVMGHASKSPLFQSLEILIEEQVGRSDDCPGGAGILRSSDPRTACRDPNTGIPITGSGGALWCVNCHSPRENLAAALPAWDGLSPRSISRRPLRDLQPKSTDEGIDCGFCHQVHGPVRPGNERLGLYEGNPSWISTLTGQRFAMRPEDRAGIPGIANSGYLLDPAELLAVPGRRADAELVPGGVHRRPSAEARAYLGSSQFCGACHDVRLFGADAIGTPTRGEHFRRLRNAYSEWADWAALERESGREPADCQDCHMSSFPGVCVAGDPPAAVPGETEISALRRGCPPGTHFESRAPGELPRLRVAAGSGERREVTTHYFSGVDIPLTPAFDDNYIDQPELDAAGIPLGGDQRRDLLLGRSFRFELGEAAVSRGTLELPVVIENTGAGHKIPAGFSQEREFWVHLRVTDAAGRLVYEVGRVERGDEDLRDKIFASVNVSDRILNQQGQPLGLFGADVIDGPDHPQWRALDGSSRFEAASEFRGRGLINLQNGFLRCVQCIGFIDRAGRCQPADATQTLHRAARFADAPFNSDTGECSSNLSGDEALFETYFPVGSLDASRGVVKGPDAIIDARSAPPGVPMRWTYELPLAGAEGPLKIEARLLFRAFPPFLIRAFADYETRQAALGLRPSGPLVTREMLAKLEVVEIATVTRALEL</sequence>
<dbReference type="PROSITE" id="PS50011">
    <property type="entry name" value="PROTEIN_KINASE_DOM"/>
    <property type="match status" value="1"/>
</dbReference>
<keyword evidence="3" id="KW-0808">Transferase</keyword>
<protein>
    <submittedName>
        <fullName evidence="3">Serine/threonine-protein kinase PrkC</fullName>
        <ecNumber evidence="3">2.7.11.1</ecNumber>
    </submittedName>
</protein>
<keyword evidence="4" id="KW-1185">Reference proteome</keyword>
<dbReference type="Proteomes" id="UP000237968">
    <property type="component" value="Unassembled WGS sequence"/>
</dbReference>
<dbReference type="Gene3D" id="1.10.510.10">
    <property type="entry name" value="Transferase(Phosphotransferase) domain 1"/>
    <property type="match status" value="1"/>
</dbReference>
<feature type="region of interest" description="Disordered" evidence="1">
    <location>
        <begin position="1"/>
        <end position="30"/>
    </location>
</feature>
<name>A0A2S9YGP3_9BACT</name>
<dbReference type="InterPro" id="IPR036280">
    <property type="entry name" value="Multihaem_cyt_sf"/>
</dbReference>
<evidence type="ECO:0000256" key="1">
    <source>
        <dbReference type="SAM" id="MobiDB-lite"/>
    </source>
</evidence>
<dbReference type="InterPro" id="IPR011009">
    <property type="entry name" value="Kinase-like_dom_sf"/>
</dbReference>
<evidence type="ECO:0000259" key="2">
    <source>
        <dbReference type="PROSITE" id="PS50011"/>
    </source>
</evidence>
<dbReference type="SUPFAM" id="SSF48695">
    <property type="entry name" value="Multiheme cytochromes"/>
    <property type="match status" value="1"/>
</dbReference>
<dbReference type="EMBL" id="PVNK01000047">
    <property type="protein sequence ID" value="PRQ04277.1"/>
    <property type="molecule type" value="Genomic_DNA"/>
</dbReference>
<dbReference type="AlphaFoldDB" id="A0A2S9YGP3"/>
<evidence type="ECO:0000313" key="3">
    <source>
        <dbReference type="EMBL" id="PRQ04277.1"/>
    </source>
</evidence>